<keyword evidence="1" id="KW-1133">Transmembrane helix</keyword>
<dbReference type="InterPro" id="IPR000462">
    <property type="entry name" value="CDP-OH_P_trans"/>
</dbReference>
<organism evidence="2 3">
    <name type="scientific">Candidatus Fervidibacter sacchari</name>
    <dbReference type="NCBI Taxonomy" id="1448929"/>
    <lineage>
        <taxon>Bacteria</taxon>
        <taxon>Candidatus Fervidibacterota</taxon>
        <taxon>Candidatus Fervidibacter</taxon>
    </lineage>
</organism>
<dbReference type="InterPro" id="IPR043130">
    <property type="entry name" value="CDP-OH_PTrfase_TM_dom"/>
</dbReference>
<sequence>MAALVADALTAFRLCLTLYLVWIGFSSSDKVSALTLIVYALLVGWTADILDGWFARKSNSSTRFGHLDFPLDMAMVAGSLIGITALGYIPVKVTVVYFAVAVVLVWKFPSKSTIMAVACPAVFAPFILAAFEVPYAFKLSLLWVLLALVLDWSRFEGVVLEFIDTFPSGKLKPLGEKWRKWRGLTRVGNAYNDVNGKM</sequence>
<feature type="transmembrane region" description="Helical" evidence="1">
    <location>
        <begin position="75"/>
        <end position="106"/>
    </location>
</feature>
<keyword evidence="1" id="KW-0812">Transmembrane</keyword>
<accession>A0ABT2ER55</accession>
<evidence type="ECO:0000313" key="3">
    <source>
        <dbReference type="Proteomes" id="UP001204798"/>
    </source>
</evidence>
<dbReference type="Proteomes" id="UP001204798">
    <property type="component" value="Unassembled WGS sequence"/>
</dbReference>
<name>A0ABT2ER55_9BACT</name>
<dbReference type="EMBL" id="JANUCP010000004">
    <property type="protein sequence ID" value="MCS3920139.1"/>
    <property type="molecule type" value="Genomic_DNA"/>
</dbReference>
<dbReference type="Gene3D" id="1.20.120.1760">
    <property type="match status" value="1"/>
</dbReference>
<evidence type="ECO:0000313" key="2">
    <source>
        <dbReference type="EMBL" id="MCS3920139.1"/>
    </source>
</evidence>
<feature type="transmembrane region" description="Helical" evidence="1">
    <location>
        <begin position="6"/>
        <end position="25"/>
    </location>
</feature>
<dbReference type="Pfam" id="PF01066">
    <property type="entry name" value="CDP-OH_P_transf"/>
    <property type="match status" value="1"/>
</dbReference>
<proteinExistence type="predicted"/>
<dbReference type="RefSeq" id="WP_259097905.1">
    <property type="nucleotide sequence ID" value="NZ_CP130454.1"/>
</dbReference>
<gene>
    <name evidence="2" type="ORF">M2350_002556</name>
</gene>
<keyword evidence="3" id="KW-1185">Reference proteome</keyword>
<protein>
    <submittedName>
        <fullName evidence="2">Phosphatidylglycerophosphate synthase</fullName>
    </submittedName>
</protein>
<feature type="transmembrane region" description="Helical" evidence="1">
    <location>
        <begin position="113"/>
        <end position="135"/>
    </location>
</feature>
<reference evidence="2 3" key="1">
    <citation type="submission" date="2022-08" db="EMBL/GenBank/DDBJ databases">
        <title>Bacterial and archaeal communities from various locations to study Microbial Dark Matter (Phase II).</title>
        <authorList>
            <person name="Stepanauskas R."/>
        </authorList>
    </citation>
    <scope>NUCLEOTIDE SEQUENCE [LARGE SCALE GENOMIC DNA]</scope>
    <source>
        <strain evidence="2 3">PD1</strain>
    </source>
</reference>
<evidence type="ECO:0000256" key="1">
    <source>
        <dbReference type="SAM" id="Phobius"/>
    </source>
</evidence>
<feature type="transmembrane region" description="Helical" evidence="1">
    <location>
        <begin position="37"/>
        <end position="55"/>
    </location>
</feature>
<keyword evidence="1" id="KW-0472">Membrane</keyword>
<comment type="caution">
    <text evidence="2">The sequence shown here is derived from an EMBL/GenBank/DDBJ whole genome shotgun (WGS) entry which is preliminary data.</text>
</comment>